<dbReference type="Proteomes" id="UP000198564">
    <property type="component" value="Unassembled WGS sequence"/>
</dbReference>
<dbReference type="AlphaFoldDB" id="A0A1H6TI63"/>
<sequence length="197" mass="22239">MNTQAMETIKALEIKSAPEKQTLEAANESYTKKQLAHFIERHDLAIAKSWLKDDIVSALSEWMNNAQKDVLANDSDLLAFYEKMLASDEKLNLYGDNISEDEGNTLLSLMEYGLLYNVDGTVWAPAEAAETTEDVEVKTVSEEKKEQPSKKPSPNTQSKPRQATSSLSTEEKLAQEKQARLKYLKKQAKKKKGKKRK</sequence>
<gene>
    <name evidence="2" type="ORF">SAMN04488113_1214</name>
</gene>
<evidence type="ECO:0000256" key="1">
    <source>
        <dbReference type="SAM" id="MobiDB-lite"/>
    </source>
</evidence>
<feature type="compositionally biased region" description="Basic and acidic residues" evidence="1">
    <location>
        <begin position="169"/>
        <end position="179"/>
    </location>
</feature>
<reference evidence="3" key="1">
    <citation type="submission" date="2016-10" db="EMBL/GenBank/DDBJ databases">
        <authorList>
            <person name="Varghese N."/>
            <person name="Submissions S."/>
        </authorList>
    </citation>
    <scope>NUCLEOTIDE SEQUENCE [LARGE SCALE GENOMIC DNA]</scope>
    <source>
        <strain evidence="3">DSM 25751</strain>
    </source>
</reference>
<feature type="compositionally biased region" description="Basic residues" evidence="1">
    <location>
        <begin position="180"/>
        <end position="197"/>
    </location>
</feature>
<proteinExistence type="predicted"/>
<keyword evidence="3" id="KW-1185">Reference proteome</keyword>
<accession>A0A1H6TI63</accession>
<name>A0A1H6TI63_9LACT</name>
<feature type="compositionally biased region" description="Basic and acidic residues" evidence="1">
    <location>
        <begin position="135"/>
        <end position="149"/>
    </location>
</feature>
<protein>
    <submittedName>
        <fullName evidence="2">Uncharacterized protein</fullName>
    </submittedName>
</protein>
<organism evidence="2 3">
    <name type="scientific">Alkalibacterium gilvum</name>
    <dbReference type="NCBI Taxonomy" id="1130080"/>
    <lineage>
        <taxon>Bacteria</taxon>
        <taxon>Bacillati</taxon>
        <taxon>Bacillota</taxon>
        <taxon>Bacilli</taxon>
        <taxon>Lactobacillales</taxon>
        <taxon>Carnobacteriaceae</taxon>
        <taxon>Alkalibacterium</taxon>
    </lineage>
</organism>
<feature type="compositionally biased region" description="Polar residues" evidence="1">
    <location>
        <begin position="155"/>
        <end position="168"/>
    </location>
</feature>
<feature type="region of interest" description="Disordered" evidence="1">
    <location>
        <begin position="131"/>
        <end position="197"/>
    </location>
</feature>
<dbReference type="RefSeq" id="WP_091634867.1">
    <property type="nucleotide sequence ID" value="NZ_FNYW01000021.1"/>
</dbReference>
<dbReference type="OrthoDB" id="2166947at2"/>
<evidence type="ECO:0000313" key="3">
    <source>
        <dbReference type="Proteomes" id="UP000198564"/>
    </source>
</evidence>
<evidence type="ECO:0000313" key="2">
    <source>
        <dbReference type="EMBL" id="SEI79753.1"/>
    </source>
</evidence>
<dbReference type="EMBL" id="FNYW01000021">
    <property type="protein sequence ID" value="SEI79753.1"/>
    <property type="molecule type" value="Genomic_DNA"/>
</dbReference>